<keyword evidence="1" id="KW-0808">Transferase</keyword>
<dbReference type="Proteomes" id="UP001202281">
    <property type="component" value="Unassembled WGS sequence"/>
</dbReference>
<organism evidence="1 2">
    <name type="scientific">Novosphingobium beihaiensis</name>
    <dbReference type="NCBI Taxonomy" id="2930389"/>
    <lineage>
        <taxon>Bacteria</taxon>
        <taxon>Pseudomonadati</taxon>
        <taxon>Pseudomonadota</taxon>
        <taxon>Alphaproteobacteria</taxon>
        <taxon>Sphingomonadales</taxon>
        <taxon>Sphingomonadaceae</taxon>
        <taxon>Novosphingobium</taxon>
    </lineage>
</organism>
<sequence length="227" mass="24846">MTEDARRQAPAAARNRDPILAVLREALPPSGLVLELASGTGEHAVHFSRALPALTWQPTDPDAGARESIAAWREAEALPNLLPPLALDAAAPQWPVEAADAIVCINMDSNSCEAEKSAAYRKYDACVCINMVHISEWEATIGLFRGCSKYLTDDAPIILYGPYLEDDVETAPSNVAFDRSLRERNPAWGLRKVADVDNVAANFGFKRSNRYGMPANNLMLVYRHQAV</sequence>
<reference evidence="1 2" key="1">
    <citation type="submission" date="2022-04" db="EMBL/GenBank/DDBJ databases">
        <title>Identification of a novel bacterium isolated from mangrove sediments.</title>
        <authorList>
            <person name="Pan X."/>
        </authorList>
    </citation>
    <scope>NUCLEOTIDE SEQUENCE [LARGE SCALE GENOMIC DNA]</scope>
    <source>
        <strain evidence="1 2">B2638</strain>
    </source>
</reference>
<name>A0ABT0BWI6_9SPHN</name>
<evidence type="ECO:0000313" key="2">
    <source>
        <dbReference type="Proteomes" id="UP001202281"/>
    </source>
</evidence>
<dbReference type="Gene3D" id="3.40.50.150">
    <property type="entry name" value="Vaccinia Virus protein VP39"/>
    <property type="match status" value="1"/>
</dbReference>
<proteinExistence type="predicted"/>
<keyword evidence="2" id="KW-1185">Reference proteome</keyword>
<dbReference type="PANTHER" id="PTHR20974">
    <property type="entry name" value="UPF0585 PROTEIN CG18661"/>
    <property type="match status" value="1"/>
</dbReference>
<keyword evidence="1" id="KW-0489">Methyltransferase</keyword>
<dbReference type="GO" id="GO:0032259">
    <property type="term" value="P:methylation"/>
    <property type="evidence" value="ECO:0007669"/>
    <property type="project" value="UniProtKB-KW"/>
</dbReference>
<evidence type="ECO:0000313" key="1">
    <source>
        <dbReference type="EMBL" id="MCJ2189258.1"/>
    </source>
</evidence>
<dbReference type="RefSeq" id="WP_243924651.1">
    <property type="nucleotide sequence ID" value="NZ_JALHLG010000085.1"/>
</dbReference>
<dbReference type="InterPro" id="IPR029063">
    <property type="entry name" value="SAM-dependent_MTases_sf"/>
</dbReference>
<dbReference type="GO" id="GO:0008168">
    <property type="term" value="F:methyltransferase activity"/>
    <property type="evidence" value="ECO:0007669"/>
    <property type="project" value="UniProtKB-KW"/>
</dbReference>
<dbReference type="PANTHER" id="PTHR20974:SF0">
    <property type="entry name" value="UPF0585 PROTEIN CG18661"/>
    <property type="match status" value="1"/>
</dbReference>
<dbReference type="SUPFAM" id="SSF53335">
    <property type="entry name" value="S-adenosyl-L-methionine-dependent methyltransferases"/>
    <property type="match status" value="1"/>
</dbReference>
<protein>
    <submittedName>
        <fullName evidence="1">Class I SAM-dependent methyltransferase</fullName>
    </submittedName>
</protein>
<dbReference type="InterPro" id="IPR010342">
    <property type="entry name" value="DUF938"/>
</dbReference>
<gene>
    <name evidence="1" type="ORF">MTR66_20940</name>
</gene>
<accession>A0ABT0BWI6</accession>
<dbReference type="EMBL" id="JALHLG010000085">
    <property type="protein sequence ID" value="MCJ2189258.1"/>
    <property type="molecule type" value="Genomic_DNA"/>
</dbReference>
<comment type="caution">
    <text evidence="1">The sequence shown here is derived from an EMBL/GenBank/DDBJ whole genome shotgun (WGS) entry which is preliminary data.</text>
</comment>
<dbReference type="Pfam" id="PF06080">
    <property type="entry name" value="DUF938"/>
    <property type="match status" value="1"/>
</dbReference>